<dbReference type="Pfam" id="PF01648">
    <property type="entry name" value="ACPS"/>
    <property type="match status" value="1"/>
</dbReference>
<gene>
    <name evidence="5" type="ORF">ES711_14135</name>
</gene>
<feature type="domain" description="4'-phosphopantetheinyl transferase" evidence="3">
    <location>
        <begin position="106"/>
        <end position="212"/>
    </location>
</feature>
<proteinExistence type="inferred from homology"/>
<evidence type="ECO:0000313" key="5">
    <source>
        <dbReference type="EMBL" id="TXE05972.1"/>
    </source>
</evidence>
<dbReference type="SUPFAM" id="SSF56214">
    <property type="entry name" value="4'-phosphopantetheinyl transferase"/>
    <property type="match status" value="2"/>
</dbReference>
<accession>A0A5C7AJJ5</accession>
<evidence type="ECO:0000313" key="6">
    <source>
        <dbReference type="Proteomes" id="UP000321734"/>
    </source>
</evidence>
<dbReference type="InterPro" id="IPR008278">
    <property type="entry name" value="4-PPantetheinyl_Trfase_dom"/>
</dbReference>
<dbReference type="Proteomes" id="UP000321734">
    <property type="component" value="Unassembled WGS sequence"/>
</dbReference>
<evidence type="ECO:0000256" key="2">
    <source>
        <dbReference type="ARBA" id="ARBA00022679"/>
    </source>
</evidence>
<dbReference type="InterPro" id="IPR055066">
    <property type="entry name" value="AASDHPPT_N"/>
</dbReference>
<dbReference type="EMBL" id="VORX01000008">
    <property type="protein sequence ID" value="TXE05972.1"/>
    <property type="molecule type" value="Genomic_DNA"/>
</dbReference>
<reference evidence="5 6" key="1">
    <citation type="submission" date="2019-08" db="EMBL/GenBank/DDBJ databases">
        <title>Genome sequence of Gelidibacter salicanalis IC162T.</title>
        <authorList>
            <person name="Bowman J.P."/>
        </authorList>
    </citation>
    <scope>NUCLEOTIDE SEQUENCE [LARGE SCALE GENOMIC DNA]</scope>
    <source>
        <strain evidence="5 6">IC162</strain>
    </source>
</reference>
<keyword evidence="6" id="KW-1185">Reference proteome</keyword>
<organism evidence="5 6">
    <name type="scientific">Gelidibacter salicanalis</name>
    <dbReference type="NCBI Taxonomy" id="291193"/>
    <lineage>
        <taxon>Bacteria</taxon>
        <taxon>Pseudomonadati</taxon>
        <taxon>Bacteroidota</taxon>
        <taxon>Flavobacteriia</taxon>
        <taxon>Flavobacteriales</taxon>
        <taxon>Flavobacteriaceae</taxon>
        <taxon>Gelidibacter</taxon>
    </lineage>
</organism>
<dbReference type="RefSeq" id="WP_146893956.1">
    <property type="nucleotide sequence ID" value="NZ_VORX01000008.1"/>
</dbReference>
<dbReference type="InterPro" id="IPR050559">
    <property type="entry name" value="P-Pant_transferase_sf"/>
</dbReference>
<dbReference type="GO" id="GO:0000287">
    <property type="term" value="F:magnesium ion binding"/>
    <property type="evidence" value="ECO:0007669"/>
    <property type="project" value="InterPro"/>
</dbReference>
<dbReference type="GO" id="GO:0008897">
    <property type="term" value="F:holo-[acyl-carrier-protein] synthase activity"/>
    <property type="evidence" value="ECO:0007669"/>
    <property type="project" value="InterPro"/>
</dbReference>
<dbReference type="OrthoDB" id="9808281at2"/>
<dbReference type="Gene3D" id="3.90.470.20">
    <property type="entry name" value="4'-phosphopantetheinyl transferase domain"/>
    <property type="match status" value="2"/>
</dbReference>
<evidence type="ECO:0000259" key="3">
    <source>
        <dbReference type="Pfam" id="PF01648"/>
    </source>
</evidence>
<dbReference type="Pfam" id="PF22624">
    <property type="entry name" value="AASDHPPT_N"/>
    <property type="match status" value="1"/>
</dbReference>
<comment type="caution">
    <text evidence="5">The sequence shown here is derived from an EMBL/GenBank/DDBJ whole genome shotgun (WGS) entry which is preliminary data.</text>
</comment>
<dbReference type="GO" id="GO:0019878">
    <property type="term" value="P:lysine biosynthetic process via aminoadipic acid"/>
    <property type="evidence" value="ECO:0007669"/>
    <property type="project" value="TreeGrafter"/>
</dbReference>
<keyword evidence="2 5" id="KW-0808">Transferase</keyword>
<dbReference type="PANTHER" id="PTHR12215:SF10">
    <property type="entry name" value="L-AMINOADIPATE-SEMIALDEHYDE DEHYDROGENASE-PHOSPHOPANTETHEINYL TRANSFERASE"/>
    <property type="match status" value="1"/>
</dbReference>
<protein>
    <submittedName>
        <fullName evidence="5">4'-phosphopantetheinyl transferase superfamily protein</fullName>
    </submittedName>
</protein>
<evidence type="ECO:0000256" key="1">
    <source>
        <dbReference type="ARBA" id="ARBA00010990"/>
    </source>
</evidence>
<dbReference type="PANTHER" id="PTHR12215">
    <property type="entry name" value="PHOSPHOPANTETHEINE TRANSFERASE"/>
    <property type="match status" value="1"/>
</dbReference>
<evidence type="ECO:0000259" key="4">
    <source>
        <dbReference type="Pfam" id="PF22624"/>
    </source>
</evidence>
<name>A0A5C7AJJ5_9FLAO</name>
<feature type="domain" description="4'-phosphopantetheinyl transferase N-terminal" evidence="4">
    <location>
        <begin position="22"/>
        <end position="100"/>
    </location>
</feature>
<sequence>MYPIKPNIIHTYYVNTDTDKSYANLLSQEETLKASKFKFKKNRNQLVVSRGALRILSGKYLNKDPKEIGFKYGEFGKPDFDLETPLNFNISHSGTMAILAFVLDHAIGVDIEKIKPDFDVMEIASNFFSDLEIEALNKIPKNKLTEAFYRCWTRKESFIKAKAQGLSFPLDSFSVCINSTIKTEVLETKWEEAEKNNWSLFTFSPNQDYIGAISVKGQIESVEYYDFKHY</sequence>
<comment type="similarity">
    <text evidence="1">Belongs to the P-Pant transferase superfamily. Gsp/Sfp/HetI/AcpT family.</text>
</comment>
<dbReference type="AlphaFoldDB" id="A0A5C7AJJ5"/>
<dbReference type="InterPro" id="IPR037143">
    <property type="entry name" value="4-PPantetheinyl_Trfase_dom_sf"/>
</dbReference>
<dbReference type="GO" id="GO:0005829">
    <property type="term" value="C:cytosol"/>
    <property type="evidence" value="ECO:0007669"/>
    <property type="project" value="TreeGrafter"/>
</dbReference>